<keyword evidence="2" id="KW-1185">Reference proteome</keyword>
<dbReference type="Proteomes" id="UP000092445">
    <property type="component" value="Unassembled WGS sequence"/>
</dbReference>
<sequence length="108" mass="12795">MDDRQLDLLYHWQQRRMHCKIQSRDSTNSSLHHLITVERTLLRISGCILYKPQTPNSEDGVYGQRRRLGAMQSIKFCGYNKPKHDAEHRNEITMHSISNVRYMSHVND</sequence>
<dbReference type="AlphaFoldDB" id="A0A1A9Z8R9"/>
<evidence type="ECO:0000313" key="2">
    <source>
        <dbReference type="Proteomes" id="UP000092445"/>
    </source>
</evidence>
<reference evidence="1" key="2">
    <citation type="submission" date="2020-05" db="UniProtKB">
        <authorList>
            <consortium name="EnsemblMetazoa"/>
        </authorList>
    </citation>
    <scope>IDENTIFICATION</scope>
    <source>
        <strain evidence="1">IAEA</strain>
    </source>
</reference>
<organism evidence="1 2">
    <name type="scientific">Glossina pallidipes</name>
    <name type="common">Tsetse fly</name>
    <dbReference type="NCBI Taxonomy" id="7398"/>
    <lineage>
        <taxon>Eukaryota</taxon>
        <taxon>Metazoa</taxon>
        <taxon>Ecdysozoa</taxon>
        <taxon>Arthropoda</taxon>
        <taxon>Hexapoda</taxon>
        <taxon>Insecta</taxon>
        <taxon>Pterygota</taxon>
        <taxon>Neoptera</taxon>
        <taxon>Endopterygota</taxon>
        <taxon>Diptera</taxon>
        <taxon>Brachycera</taxon>
        <taxon>Muscomorpha</taxon>
        <taxon>Hippoboscoidea</taxon>
        <taxon>Glossinidae</taxon>
        <taxon>Glossina</taxon>
    </lineage>
</organism>
<protein>
    <submittedName>
        <fullName evidence="1">Uncharacterized protein</fullName>
    </submittedName>
</protein>
<dbReference type="EnsemblMetazoa" id="GPAI007224-RA">
    <property type="protein sequence ID" value="GPAI007224-PA"/>
    <property type="gene ID" value="GPAI007224"/>
</dbReference>
<name>A0A1A9Z8R9_GLOPL</name>
<dbReference type="VEuPathDB" id="VectorBase:GPAI007224"/>
<accession>A0A1A9Z8R9</accession>
<evidence type="ECO:0000313" key="1">
    <source>
        <dbReference type="EnsemblMetazoa" id="GPAI007224-PA"/>
    </source>
</evidence>
<proteinExistence type="predicted"/>
<reference evidence="2" key="1">
    <citation type="submission" date="2014-03" db="EMBL/GenBank/DDBJ databases">
        <authorList>
            <person name="Aksoy S."/>
            <person name="Warren W."/>
            <person name="Wilson R.K."/>
        </authorList>
    </citation>
    <scope>NUCLEOTIDE SEQUENCE [LARGE SCALE GENOMIC DNA]</scope>
    <source>
        <strain evidence="2">IAEA</strain>
    </source>
</reference>